<evidence type="ECO:0000313" key="1">
    <source>
        <dbReference type="EMBL" id="WAR15764.1"/>
    </source>
</evidence>
<keyword evidence="2" id="KW-1185">Reference proteome</keyword>
<organism evidence="1 2">
    <name type="scientific">Mya arenaria</name>
    <name type="common">Soft-shell clam</name>
    <dbReference type="NCBI Taxonomy" id="6604"/>
    <lineage>
        <taxon>Eukaryota</taxon>
        <taxon>Metazoa</taxon>
        <taxon>Spiralia</taxon>
        <taxon>Lophotrochozoa</taxon>
        <taxon>Mollusca</taxon>
        <taxon>Bivalvia</taxon>
        <taxon>Autobranchia</taxon>
        <taxon>Heteroconchia</taxon>
        <taxon>Euheterodonta</taxon>
        <taxon>Imparidentia</taxon>
        <taxon>Neoheterodontei</taxon>
        <taxon>Myida</taxon>
        <taxon>Myoidea</taxon>
        <taxon>Myidae</taxon>
        <taxon>Mya</taxon>
    </lineage>
</organism>
<sequence>MSEMMRKASKEASSKPVRQALNDIGHIFIKSREVSEHEAILRFFLSHYENPFVQTDIPEKRTRVLKPRQILETLNDTDTDIFLPSIHEKYACRPDSLENICLVDFVAKFNIGSQTSTGEEDNHEEEYTTLKIRWASSQRDQHPK</sequence>
<reference evidence="1" key="1">
    <citation type="submission" date="2022-11" db="EMBL/GenBank/DDBJ databases">
        <title>Centuries of genome instability and evolution in soft-shell clam transmissible cancer (bioRxiv).</title>
        <authorList>
            <person name="Hart S.F.M."/>
            <person name="Yonemitsu M.A."/>
            <person name="Giersch R.M."/>
            <person name="Beal B.F."/>
            <person name="Arriagada G."/>
            <person name="Davis B.W."/>
            <person name="Ostrander E.A."/>
            <person name="Goff S.P."/>
            <person name="Metzger M.J."/>
        </authorList>
    </citation>
    <scope>NUCLEOTIDE SEQUENCE</scope>
    <source>
        <strain evidence="1">MELC-2E11</strain>
        <tissue evidence="1">Siphon/mantle</tissue>
    </source>
</reference>
<protein>
    <submittedName>
        <fullName evidence="1">Uncharacterized protein</fullName>
    </submittedName>
</protein>
<name>A0ABY7F305_MYAAR</name>
<evidence type="ECO:0000313" key="2">
    <source>
        <dbReference type="Proteomes" id="UP001164746"/>
    </source>
</evidence>
<dbReference type="Proteomes" id="UP001164746">
    <property type="component" value="Chromosome 9"/>
</dbReference>
<proteinExistence type="predicted"/>
<accession>A0ABY7F305</accession>
<gene>
    <name evidence="1" type="ORF">MAR_005869</name>
</gene>
<dbReference type="EMBL" id="CP111020">
    <property type="protein sequence ID" value="WAR15764.1"/>
    <property type="molecule type" value="Genomic_DNA"/>
</dbReference>